<dbReference type="Pfam" id="PF08294">
    <property type="entry name" value="TIM21"/>
    <property type="match status" value="1"/>
</dbReference>
<dbReference type="InterPro" id="IPR038552">
    <property type="entry name" value="Tim21_IMS_sf"/>
</dbReference>
<keyword evidence="9" id="KW-0811">Translocation</keyword>
<comment type="function">
    <text evidence="9">Essential component of the TIM23 complex, a complex that mediates the translocation of transit peptide-containing proteins across the mitochondrial inner membrane.</text>
</comment>
<gene>
    <name evidence="10" type="primary">TIM21_2</name>
    <name evidence="10" type="ORF">K7432_013238</name>
</gene>
<comment type="subunit">
    <text evidence="9">Component of the TIM23 complex.</text>
</comment>
<keyword evidence="8 9" id="KW-0472">Membrane</keyword>
<dbReference type="Gene3D" id="3.10.450.320">
    <property type="entry name" value="Mitochondrial import inner membrane translocase subunit Tim21"/>
    <property type="match status" value="1"/>
</dbReference>
<evidence type="ECO:0000256" key="4">
    <source>
        <dbReference type="ARBA" id="ARBA00022692"/>
    </source>
</evidence>
<evidence type="ECO:0000256" key="1">
    <source>
        <dbReference type="ARBA" id="ARBA00004304"/>
    </source>
</evidence>
<feature type="transmembrane region" description="Helical" evidence="9">
    <location>
        <begin position="93"/>
        <end position="112"/>
    </location>
</feature>
<organism evidence="10 11">
    <name type="scientific">Basidiobolus ranarum</name>
    <dbReference type="NCBI Taxonomy" id="34480"/>
    <lineage>
        <taxon>Eukaryota</taxon>
        <taxon>Fungi</taxon>
        <taxon>Fungi incertae sedis</taxon>
        <taxon>Zoopagomycota</taxon>
        <taxon>Entomophthoromycotina</taxon>
        <taxon>Basidiobolomycetes</taxon>
        <taxon>Basidiobolales</taxon>
        <taxon>Basidiobolaceae</taxon>
        <taxon>Basidiobolus</taxon>
    </lineage>
</organism>
<proteinExistence type="inferred from homology"/>
<dbReference type="InterPro" id="IPR013261">
    <property type="entry name" value="Tim21"/>
</dbReference>
<keyword evidence="9" id="KW-0653">Protein transport</keyword>
<keyword evidence="9" id="KW-0999">Mitochondrion inner membrane</keyword>
<comment type="caution">
    <text evidence="10">The sequence shown here is derived from an EMBL/GenBank/DDBJ whole genome shotgun (WGS) entry which is preliminary data.</text>
</comment>
<comment type="similarity">
    <text evidence="2 9">Belongs to the TIM21 family.</text>
</comment>
<comment type="subcellular location">
    <subcellularLocation>
        <location evidence="9">Mitochondrion inner membrane</location>
        <topology evidence="9">Single-pass membrane protein</topology>
    </subcellularLocation>
    <subcellularLocation>
        <location evidence="1">Mitochondrion membrane</location>
        <topology evidence="1">Single-pass membrane protein</topology>
    </subcellularLocation>
</comment>
<evidence type="ECO:0000256" key="8">
    <source>
        <dbReference type="ARBA" id="ARBA00023136"/>
    </source>
</evidence>
<sequence>MLTSTVKQTTSTLTRFQFPQRLLISNSLIRKRLLSVDSLGLHTTTTIERRVLTGHQIKRFASNRSLVEGSGKKEWSELTTGEKVVAAGKTTTNLGIIALGVGILGTIVYYLSSELFGSESSTHVFGDALDKIRVNDELQAVLGSPIKGYGEPSSSQRRRNRRIASQVVDDAAGTTHMLMRFFVEGPDNTGEAHVDMTKTGKGKWEYRYLYVDVPGRGLPSKRVVVEHHSLHQ</sequence>
<protein>
    <recommendedName>
        <fullName evidence="3 9">Mitochondrial import inner membrane translocase subunit Tim21</fullName>
    </recommendedName>
</protein>
<evidence type="ECO:0000313" key="11">
    <source>
        <dbReference type="Proteomes" id="UP001479436"/>
    </source>
</evidence>
<keyword evidence="6 9" id="KW-1133">Transmembrane helix</keyword>
<name>A0ABR2VR47_9FUNG</name>
<keyword evidence="4 9" id="KW-0812">Transmembrane</keyword>
<dbReference type="PANTHER" id="PTHR13032:SF6">
    <property type="entry name" value="MITOCHONDRIAL IMPORT INNER MEMBRANE TRANSLOCASE SUBUNIT TIM21"/>
    <property type="match status" value="1"/>
</dbReference>
<evidence type="ECO:0000256" key="5">
    <source>
        <dbReference type="ARBA" id="ARBA00022946"/>
    </source>
</evidence>
<dbReference type="PANTHER" id="PTHR13032">
    <property type="entry name" value="MITOCHONDRIAL IMPORT INNER MEMBRANE TRANSLOCASE SUBUNIT TIM21"/>
    <property type="match status" value="1"/>
</dbReference>
<accession>A0ABR2VR47</accession>
<keyword evidence="5" id="KW-0809">Transit peptide</keyword>
<evidence type="ECO:0000313" key="10">
    <source>
        <dbReference type="EMBL" id="KAK9694905.1"/>
    </source>
</evidence>
<keyword evidence="11" id="KW-1185">Reference proteome</keyword>
<dbReference type="EMBL" id="JASJQH010008147">
    <property type="protein sequence ID" value="KAK9694905.1"/>
    <property type="molecule type" value="Genomic_DNA"/>
</dbReference>
<keyword evidence="9" id="KW-0813">Transport</keyword>
<reference evidence="10 11" key="1">
    <citation type="submission" date="2023-04" db="EMBL/GenBank/DDBJ databases">
        <title>Genome of Basidiobolus ranarum AG-B5.</title>
        <authorList>
            <person name="Stajich J.E."/>
            <person name="Carter-House D."/>
            <person name="Gryganskyi A."/>
        </authorList>
    </citation>
    <scope>NUCLEOTIDE SEQUENCE [LARGE SCALE GENOMIC DNA]</scope>
    <source>
        <strain evidence="10 11">AG-B5</strain>
    </source>
</reference>
<evidence type="ECO:0000256" key="7">
    <source>
        <dbReference type="ARBA" id="ARBA00023128"/>
    </source>
</evidence>
<evidence type="ECO:0000256" key="3">
    <source>
        <dbReference type="ARBA" id="ARBA00020726"/>
    </source>
</evidence>
<keyword evidence="7 9" id="KW-0496">Mitochondrion</keyword>
<evidence type="ECO:0000256" key="2">
    <source>
        <dbReference type="ARBA" id="ARBA00010867"/>
    </source>
</evidence>
<evidence type="ECO:0000256" key="9">
    <source>
        <dbReference type="RuleBase" id="RU367142"/>
    </source>
</evidence>
<evidence type="ECO:0000256" key="6">
    <source>
        <dbReference type="ARBA" id="ARBA00022989"/>
    </source>
</evidence>
<dbReference type="Proteomes" id="UP001479436">
    <property type="component" value="Unassembled WGS sequence"/>
</dbReference>